<dbReference type="SUPFAM" id="SSF53474">
    <property type="entry name" value="alpha/beta-Hydrolases"/>
    <property type="match status" value="1"/>
</dbReference>
<proteinExistence type="predicted"/>
<evidence type="ECO:0000259" key="1">
    <source>
        <dbReference type="Pfam" id="PF12697"/>
    </source>
</evidence>
<feature type="domain" description="AB hydrolase-1" evidence="1">
    <location>
        <begin position="48"/>
        <end position="258"/>
    </location>
</feature>
<dbReference type="EMBL" id="JACYFG010000013">
    <property type="protein sequence ID" value="MBD5779704.1"/>
    <property type="molecule type" value="Genomic_DNA"/>
</dbReference>
<protein>
    <submittedName>
        <fullName evidence="2">Alpha/beta hydrolase</fullName>
    </submittedName>
</protein>
<dbReference type="InterPro" id="IPR029058">
    <property type="entry name" value="AB_hydrolase_fold"/>
</dbReference>
<reference evidence="2" key="1">
    <citation type="submission" date="2020-09" db="EMBL/GenBank/DDBJ databases">
        <title>Pelagicoccus enzymogenes sp. nov. with an EPS production, isolated from marine sediment.</title>
        <authorList>
            <person name="Feng X."/>
        </authorList>
    </citation>
    <scope>NUCLEOTIDE SEQUENCE</scope>
    <source>
        <strain evidence="2">NFK12</strain>
    </source>
</reference>
<dbReference type="Pfam" id="PF12697">
    <property type="entry name" value="Abhydrolase_6"/>
    <property type="match status" value="1"/>
</dbReference>
<dbReference type="GO" id="GO:0016787">
    <property type="term" value="F:hydrolase activity"/>
    <property type="evidence" value="ECO:0007669"/>
    <property type="project" value="UniProtKB-KW"/>
</dbReference>
<keyword evidence="2" id="KW-0378">Hydrolase</keyword>
<dbReference type="RefSeq" id="WP_191616836.1">
    <property type="nucleotide sequence ID" value="NZ_JACYFG010000013.1"/>
</dbReference>
<organism evidence="2 3">
    <name type="scientific">Pelagicoccus enzymogenes</name>
    <dbReference type="NCBI Taxonomy" id="2773457"/>
    <lineage>
        <taxon>Bacteria</taxon>
        <taxon>Pseudomonadati</taxon>
        <taxon>Verrucomicrobiota</taxon>
        <taxon>Opitutia</taxon>
        <taxon>Puniceicoccales</taxon>
        <taxon>Pelagicoccaceae</taxon>
        <taxon>Pelagicoccus</taxon>
    </lineage>
</organism>
<evidence type="ECO:0000313" key="3">
    <source>
        <dbReference type="Proteomes" id="UP000622317"/>
    </source>
</evidence>
<evidence type="ECO:0000313" key="2">
    <source>
        <dbReference type="EMBL" id="MBD5779704.1"/>
    </source>
</evidence>
<keyword evidence="3" id="KW-1185">Reference proteome</keyword>
<comment type="caution">
    <text evidence="2">The sequence shown here is derived from an EMBL/GenBank/DDBJ whole genome shotgun (WGS) entry which is preliminary data.</text>
</comment>
<dbReference type="InterPro" id="IPR000073">
    <property type="entry name" value="AB_hydrolase_1"/>
</dbReference>
<dbReference type="PANTHER" id="PTHR43689:SF8">
    <property type="entry name" value="ALPHA_BETA-HYDROLASES SUPERFAMILY PROTEIN"/>
    <property type="match status" value="1"/>
</dbReference>
<sequence length="275" mass="29715">MQHKIEAFSKDGDARVAASAMTATALASAAGSPFVARRSGKTDCGRVVFFIHGTPGTASDWEAVWRELAELGFDCERVALDRLGFGENAAGDSLEDWEGQLASFETVLQAEAQSERSLFIVGHSYGAALAAALAERLAVPGRLGGLVLVAGVLSPDEVQCRWYHRLLLIPYVSRLFPRHYVQSAKEMSAVTTYLAQLLRFWDRCKVPVTLLHGEEDRTIPFANSEYIASRLSGRNAKLVPVPGGGHALIQSHPKLIAKEIAALVAGDSVEKENKA</sequence>
<gene>
    <name evidence="2" type="ORF">IEN85_09375</name>
</gene>
<accession>A0A927F8A1</accession>
<name>A0A927F8A1_9BACT</name>
<dbReference type="AlphaFoldDB" id="A0A927F8A1"/>
<dbReference type="Gene3D" id="3.40.50.1820">
    <property type="entry name" value="alpha/beta hydrolase"/>
    <property type="match status" value="1"/>
</dbReference>
<dbReference type="PANTHER" id="PTHR43689">
    <property type="entry name" value="HYDROLASE"/>
    <property type="match status" value="1"/>
</dbReference>
<dbReference type="Proteomes" id="UP000622317">
    <property type="component" value="Unassembled WGS sequence"/>
</dbReference>